<gene>
    <name evidence="1" type="ORF">Dpoa569_0000964</name>
</gene>
<organism evidence="1 2">
    <name type="scientific">Dickeya poaceiphila</name>
    <dbReference type="NCBI Taxonomy" id="568768"/>
    <lineage>
        <taxon>Bacteria</taxon>
        <taxon>Pseudomonadati</taxon>
        <taxon>Pseudomonadota</taxon>
        <taxon>Gammaproteobacteria</taxon>
        <taxon>Enterobacterales</taxon>
        <taxon>Pectobacteriaceae</taxon>
        <taxon>Dickeya</taxon>
    </lineage>
</organism>
<sequence>MLMKTLLTSQCINPIIGQHRVFPPVQWRFLPSRVRKSEDVPKAASRLALEGNFYRHDRKSINHQRQSLNSGLFAYRHFYRQPVPLAGDSYR</sequence>
<evidence type="ECO:0000313" key="2">
    <source>
        <dbReference type="Proteomes" id="UP000320591"/>
    </source>
</evidence>
<dbReference type="AlphaFoldDB" id="A0A5B8I1T6"/>
<name>A0A5B8I1T6_9GAMM</name>
<proteinExistence type="predicted"/>
<dbReference type="KEGG" id="dic:Dpoa569_0000964"/>
<dbReference type="EMBL" id="CP042220">
    <property type="protein sequence ID" value="QDX29232.1"/>
    <property type="molecule type" value="Genomic_DNA"/>
</dbReference>
<evidence type="ECO:0000313" key="1">
    <source>
        <dbReference type="EMBL" id="QDX29232.1"/>
    </source>
</evidence>
<accession>A0A5B8I1T6</accession>
<dbReference type="Proteomes" id="UP000320591">
    <property type="component" value="Chromosome"/>
</dbReference>
<keyword evidence="2" id="KW-1185">Reference proteome</keyword>
<dbReference type="OrthoDB" id="8688890at2"/>
<reference evidence="1 2" key="1">
    <citation type="journal article" date="2019" name="Environ. Microbiol.">
        <title>The phytopathogenic nature of Dickeya aquatica 174/2 and the dynamic early evolution of Dickeya pathogenicity.</title>
        <authorList>
            <person name="Duprey A."/>
            <person name="Taib N."/>
            <person name="Leonard S."/>
            <person name="Garin T."/>
            <person name="Flandrois J.P."/>
            <person name="Nasser W."/>
            <person name="Brochier-Armanet C."/>
            <person name="Reverchon S."/>
        </authorList>
    </citation>
    <scope>NUCLEOTIDE SEQUENCE [LARGE SCALE GENOMIC DNA]</scope>
    <source>
        <strain evidence="1 2">NCPPB 569</strain>
    </source>
</reference>
<protein>
    <submittedName>
        <fullName evidence="1">Uncharacterized protein</fullName>
    </submittedName>
</protein>